<dbReference type="InterPro" id="IPR036034">
    <property type="entry name" value="PDZ_sf"/>
</dbReference>
<organism evidence="1 2">
    <name type="scientific">Vitis vinifera</name>
    <name type="common">Grape</name>
    <dbReference type="NCBI Taxonomy" id="29760"/>
    <lineage>
        <taxon>Eukaryota</taxon>
        <taxon>Viridiplantae</taxon>
        <taxon>Streptophyta</taxon>
        <taxon>Embryophyta</taxon>
        <taxon>Tracheophyta</taxon>
        <taxon>Spermatophyta</taxon>
        <taxon>Magnoliopsida</taxon>
        <taxon>eudicotyledons</taxon>
        <taxon>Gunneridae</taxon>
        <taxon>Pentapetalae</taxon>
        <taxon>rosids</taxon>
        <taxon>Vitales</taxon>
        <taxon>Vitaceae</taxon>
        <taxon>Viteae</taxon>
        <taxon>Vitis</taxon>
    </lineage>
</organism>
<reference evidence="2" key="1">
    <citation type="journal article" date="2007" name="Nature">
        <title>The grapevine genome sequence suggests ancestral hexaploidization in major angiosperm phyla.</title>
        <authorList>
            <consortium name="The French-Italian Public Consortium for Grapevine Genome Characterization."/>
            <person name="Jaillon O."/>
            <person name="Aury J.-M."/>
            <person name="Noel B."/>
            <person name="Policriti A."/>
            <person name="Clepet C."/>
            <person name="Casagrande A."/>
            <person name="Choisne N."/>
            <person name="Aubourg S."/>
            <person name="Vitulo N."/>
            <person name="Jubin C."/>
            <person name="Vezzi A."/>
            <person name="Legeai F."/>
            <person name="Hugueney P."/>
            <person name="Dasilva C."/>
            <person name="Horner D."/>
            <person name="Mica E."/>
            <person name="Jublot D."/>
            <person name="Poulain J."/>
            <person name="Bruyere C."/>
            <person name="Billault A."/>
            <person name="Segurens B."/>
            <person name="Gouyvenoux M."/>
            <person name="Ugarte E."/>
            <person name="Cattonaro F."/>
            <person name="Anthouard V."/>
            <person name="Vico V."/>
            <person name="Del Fabbro C."/>
            <person name="Alaux M."/>
            <person name="Di Gaspero G."/>
            <person name="Dumas V."/>
            <person name="Felice N."/>
            <person name="Paillard S."/>
            <person name="Juman I."/>
            <person name="Moroldo M."/>
            <person name="Scalabrin S."/>
            <person name="Canaguier A."/>
            <person name="Le Clainche I."/>
            <person name="Malacrida G."/>
            <person name="Durand E."/>
            <person name="Pesole G."/>
            <person name="Laucou V."/>
            <person name="Chatelet P."/>
            <person name="Merdinoglu D."/>
            <person name="Delledonne M."/>
            <person name="Pezzotti M."/>
            <person name="Lecharny A."/>
            <person name="Scarpelli C."/>
            <person name="Artiguenave F."/>
            <person name="Pe M.E."/>
            <person name="Valle G."/>
            <person name="Morgante M."/>
            <person name="Caboche M."/>
            <person name="Adam-Blondon A.-F."/>
            <person name="Weissenbach J."/>
            <person name="Quetier F."/>
            <person name="Wincker P."/>
        </authorList>
    </citation>
    <scope>NUCLEOTIDE SEQUENCE [LARGE SCALE GENOMIC DNA]</scope>
    <source>
        <strain evidence="2">cv. Pinot noir / PN40024</strain>
    </source>
</reference>
<evidence type="ECO:0000313" key="1">
    <source>
        <dbReference type="EMBL" id="CCB43495.1"/>
    </source>
</evidence>
<sequence length="137" mass="14754">MVSHIEVTSYAHGSSYLLGIQIDAAINPGNSGGHALNDQGECIRVAFQLENPALCSCLKVQSNEDVLVWRVKPTSDANNVLKEGGVIASFDGVHVGCEKTMPFRSTKRIAFCYLINKKFTGDVVDVGIIRAGAFLKV</sequence>
<dbReference type="PaxDb" id="29760-VIT_06s0004g06190.t01"/>
<accession>F6GUT7</accession>
<dbReference type="PANTHER" id="PTHR45980">
    <property type="match status" value="1"/>
</dbReference>
<dbReference type="PANTHER" id="PTHR45980:SF6">
    <property type="entry name" value="PROTEASE DO-LIKE 2, CHLOROPLASTIC"/>
    <property type="match status" value="1"/>
</dbReference>
<dbReference type="eggNOG" id="KOG1320">
    <property type="taxonomic scope" value="Eukaryota"/>
</dbReference>
<dbReference type="STRING" id="29760.F6GUT7"/>
<dbReference type="EMBL" id="FN594951">
    <property type="protein sequence ID" value="CCB43495.1"/>
    <property type="molecule type" value="Genomic_DNA"/>
</dbReference>
<dbReference type="InParanoid" id="F6GUT7"/>
<dbReference type="OrthoDB" id="1542939at2759"/>
<dbReference type="SUPFAM" id="SSF50494">
    <property type="entry name" value="Trypsin-like serine proteases"/>
    <property type="match status" value="1"/>
</dbReference>
<proteinExistence type="predicted"/>
<dbReference type="Proteomes" id="UP000009183">
    <property type="component" value="Chromosome 6"/>
</dbReference>
<dbReference type="AlphaFoldDB" id="F6GUT7"/>
<dbReference type="InterPro" id="IPR009003">
    <property type="entry name" value="Peptidase_S1_PA"/>
</dbReference>
<dbReference type="Gene3D" id="2.30.42.10">
    <property type="match status" value="1"/>
</dbReference>
<dbReference type="Gene3D" id="2.40.10.120">
    <property type="match status" value="1"/>
</dbReference>
<gene>
    <name evidence="1" type="ordered locus">VIT_06s0004g06190</name>
</gene>
<keyword evidence="2" id="KW-1185">Reference proteome</keyword>
<dbReference type="HOGENOM" id="CLU_1868884_0_0_1"/>
<evidence type="ECO:0000313" key="2">
    <source>
        <dbReference type="Proteomes" id="UP000009183"/>
    </source>
</evidence>
<protein>
    <submittedName>
        <fullName evidence="1">Uncharacterized protein</fullName>
    </submittedName>
</protein>
<name>F6GUT7_VITVI</name>